<dbReference type="InterPro" id="IPR001841">
    <property type="entry name" value="Znf_RING"/>
</dbReference>
<dbReference type="EMBL" id="CAJNNV010030795">
    <property type="protein sequence ID" value="CAE8633533.1"/>
    <property type="molecule type" value="Genomic_DNA"/>
</dbReference>
<evidence type="ECO:0000256" key="2">
    <source>
        <dbReference type="ARBA" id="ARBA00022771"/>
    </source>
</evidence>
<evidence type="ECO:0000313" key="8">
    <source>
        <dbReference type="Proteomes" id="UP000654075"/>
    </source>
</evidence>
<evidence type="ECO:0000256" key="3">
    <source>
        <dbReference type="ARBA" id="ARBA00022833"/>
    </source>
</evidence>
<sequence>GHGLPADEDSKPGATAPRSTAPPGRATVNGSAPSVRREGGRPSVVLDGSGTRRILPEQLAGVEAASSQFVCSLCQFVMVRPVITRCSHLFCDPCFKNWVANEVSKHKSKSASGPVPQITCPNEDCRELLKKTDVILMEQADSKTSAVQLLQRLRNNLNIRCVHHGGHHQFGFGQDAATLKREQGITCNWTGDPLGYEEHMRKGCPVEAFLASKIEKTNQMPMTLHGGQ</sequence>
<evidence type="ECO:0000256" key="4">
    <source>
        <dbReference type="PROSITE-ProRule" id="PRU00175"/>
    </source>
</evidence>
<gene>
    <name evidence="7" type="ORF">PGLA1383_LOCUS49397</name>
</gene>
<keyword evidence="3" id="KW-0862">Zinc</keyword>
<feature type="region of interest" description="Disordered" evidence="5">
    <location>
        <begin position="1"/>
        <end position="49"/>
    </location>
</feature>
<protein>
    <recommendedName>
        <fullName evidence="6">RING-type domain-containing protein</fullName>
    </recommendedName>
</protein>
<feature type="non-terminal residue" evidence="7">
    <location>
        <position position="1"/>
    </location>
</feature>
<dbReference type="InterPro" id="IPR018957">
    <property type="entry name" value="Znf_C3HC4_RING-type"/>
</dbReference>
<dbReference type="Proteomes" id="UP000654075">
    <property type="component" value="Unassembled WGS sequence"/>
</dbReference>
<dbReference type="InterPro" id="IPR013083">
    <property type="entry name" value="Znf_RING/FYVE/PHD"/>
</dbReference>
<feature type="non-terminal residue" evidence="7">
    <location>
        <position position="228"/>
    </location>
</feature>
<dbReference type="AlphaFoldDB" id="A0A813H7C1"/>
<keyword evidence="8" id="KW-1185">Reference proteome</keyword>
<dbReference type="GO" id="GO:0008270">
    <property type="term" value="F:zinc ion binding"/>
    <property type="evidence" value="ECO:0007669"/>
    <property type="project" value="UniProtKB-KW"/>
</dbReference>
<organism evidence="7 8">
    <name type="scientific">Polarella glacialis</name>
    <name type="common">Dinoflagellate</name>
    <dbReference type="NCBI Taxonomy" id="89957"/>
    <lineage>
        <taxon>Eukaryota</taxon>
        <taxon>Sar</taxon>
        <taxon>Alveolata</taxon>
        <taxon>Dinophyceae</taxon>
        <taxon>Suessiales</taxon>
        <taxon>Suessiaceae</taxon>
        <taxon>Polarella</taxon>
    </lineage>
</organism>
<evidence type="ECO:0000313" key="7">
    <source>
        <dbReference type="EMBL" id="CAE8633533.1"/>
    </source>
</evidence>
<dbReference type="PROSITE" id="PS50089">
    <property type="entry name" value="ZF_RING_2"/>
    <property type="match status" value="1"/>
</dbReference>
<keyword evidence="1" id="KW-0479">Metal-binding</keyword>
<feature type="domain" description="RING-type" evidence="6">
    <location>
        <begin position="71"/>
        <end position="121"/>
    </location>
</feature>
<dbReference type="OrthoDB" id="408873at2759"/>
<dbReference type="Gene3D" id="3.30.40.10">
    <property type="entry name" value="Zinc/RING finger domain, C3HC4 (zinc finger)"/>
    <property type="match status" value="1"/>
</dbReference>
<reference evidence="7" key="1">
    <citation type="submission" date="2021-02" db="EMBL/GenBank/DDBJ databases">
        <authorList>
            <person name="Dougan E. K."/>
            <person name="Rhodes N."/>
            <person name="Thang M."/>
            <person name="Chan C."/>
        </authorList>
    </citation>
    <scope>NUCLEOTIDE SEQUENCE</scope>
</reference>
<proteinExistence type="predicted"/>
<evidence type="ECO:0000256" key="5">
    <source>
        <dbReference type="SAM" id="MobiDB-lite"/>
    </source>
</evidence>
<dbReference type="Pfam" id="PF00097">
    <property type="entry name" value="zf-C3HC4"/>
    <property type="match status" value="1"/>
</dbReference>
<dbReference type="SUPFAM" id="SSF57850">
    <property type="entry name" value="RING/U-box"/>
    <property type="match status" value="1"/>
</dbReference>
<comment type="caution">
    <text evidence="7">The sequence shown here is derived from an EMBL/GenBank/DDBJ whole genome shotgun (WGS) entry which is preliminary data.</text>
</comment>
<name>A0A813H7C1_POLGL</name>
<accession>A0A813H7C1</accession>
<keyword evidence="2 4" id="KW-0863">Zinc-finger</keyword>
<evidence type="ECO:0000259" key="6">
    <source>
        <dbReference type="PROSITE" id="PS50089"/>
    </source>
</evidence>
<evidence type="ECO:0000256" key="1">
    <source>
        <dbReference type="ARBA" id="ARBA00022723"/>
    </source>
</evidence>